<organism evidence="1 2">
    <name type="scientific">Panicum miliaceum</name>
    <name type="common">Proso millet</name>
    <name type="synonym">Broomcorn millet</name>
    <dbReference type="NCBI Taxonomy" id="4540"/>
    <lineage>
        <taxon>Eukaryota</taxon>
        <taxon>Viridiplantae</taxon>
        <taxon>Streptophyta</taxon>
        <taxon>Embryophyta</taxon>
        <taxon>Tracheophyta</taxon>
        <taxon>Spermatophyta</taxon>
        <taxon>Magnoliopsida</taxon>
        <taxon>Liliopsida</taxon>
        <taxon>Poales</taxon>
        <taxon>Poaceae</taxon>
        <taxon>PACMAD clade</taxon>
        <taxon>Panicoideae</taxon>
        <taxon>Panicodae</taxon>
        <taxon>Paniceae</taxon>
        <taxon>Panicinae</taxon>
        <taxon>Panicum</taxon>
        <taxon>Panicum sect. Panicum</taxon>
    </lineage>
</organism>
<dbReference type="Proteomes" id="UP000275267">
    <property type="component" value="Unassembled WGS sequence"/>
</dbReference>
<evidence type="ECO:0000313" key="1">
    <source>
        <dbReference type="EMBL" id="RLN19969.1"/>
    </source>
</evidence>
<keyword evidence="2" id="KW-1185">Reference proteome</keyword>
<protein>
    <submittedName>
        <fullName evidence="1">Uncharacterized protein</fullName>
    </submittedName>
</protein>
<accession>A0A3L6SHK8</accession>
<proteinExistence type="predicted"/>
<gene>
    <name evidence="1" type="ORF">C2845_PM02G09490</name>
</gene>
<evidence type="ECO:0000313" key="2">
    <source>
        <dbReference type="Proteomes" id="UP000275267"/>
    </source>
</evidence>
<dbReference type="EMBL" id="PQIB02000005">
    <property type="protein sequence ID" value="RLN19969.1"/>
    <property type="molecule type" value="Genomic_DNA"/>
</dbReference>
<sequence>MASEDLYQHARTTPHMANQIGRLSLMVAVEALLSTVGPSFTCGVGAALKGQWSAPCS</sequence>
<dbReference type="AlphaFoldDB" id="A0A3L6SHK8"/>
<comment type="caution">
    <text evidence="1">The sequence shown here is derived from an EMBL/GenBank/DDBJ whole genome shotgun (WGS) entry which is preliminary data.</text>
</comment>
<name>A0A3L6SHK8_PANMI</name>
<reference evidence="2" key="1">
    <citation type="journal article" date="2019" name="Nat. Commun.">
        <title>The genome of broomcorn millet.</title>
        <authorList>
            <person name="Zou C."/>
            <person name="Miki D."/>
            <person name="Li D."/>
            <person name="Tang Q."/>
            <person name="Xiao L."/>
            <person name="Rajput S."/>
            <person name="Deng P."/>
            <person name="Jia W."/>
            <person name="Huang R."/>
            <person name="Zhang M."/>
            <person name="Sun Y."/>
            <person name="Hu J."/>
            <person name="Fu X."/>
            <person name="Schnable P.S."/>
            <person name="Li F."/>
            <person name="Zhang H."/>
            <person name="Feng B."/>
            <person name="Zhu X."/>
            <person name="Liu R."/>
            <person name="Schnable J.C."/>
            <person name="Zhu J.-K."/>
            <person name="Zhang H."/>
        </authorList>
    </citation>
    <scope>NUCLEOTIDE SEQUENCE [LARGE SCALE GENOMIC DNA]</scope>
</reference>